<comment type="function">
    <text evidence="16">In addition to polymerase activity, this DNA polymerase exhibits 3'-5' and 5'-3' exonuclease activity.</text>
</comment>
<evidence type="ECO:0000256" key="7">
    <source>
        <dbReference type="ARBA" id="ARBA00022722"/>
    </source>
</evidence>
<dbReference type="InterPro" id="IPR019760">
    <property type="entry name" value="DNA-dir_DNA_pol_A_CS"/>
</dbReference>
<evidence type="ECO:0000256" key="15">
    <source>
        <dbReference type="NCBIfam" id="TIGR00593"/>
    </source>
</evidence>
<evidence type="ECO:0000256" key="1">
    <source>
        <dbReference type="ARBA" id="ARBA00007705"/>
    </source>
</evidence>
<evidence type="ECO:0000256" key="6">
    <source>
        <dbReference type="ARBA" id="ARBA00022705"/>
    </source>
</evidence>
<keyword evidence="5 16" id="KW-0548">Nucleotidyltransferase</keyword>
<dbReference type="FunFam" id="1.10.150.20:FF:000003">
    <property type="entry name" value="DNA polymerase I"/>
    <property type="match status" value="1"/>
</dbReference>
<dbReference type="FunFam" id="1.10.150.20:FF:000002">
    <property type="entry name" value="DNA polymerase I"/>
    <property type="match status" value="1"/>
</dbReference>
<evidence type="ECO:0000256" key="4">
    <source>
        <dbReference type="ARBA" id="ARBA00022679"/>
    </source>
</evidence>
<dbReference type="CDD" id="cd09859">
    <property type="entry name" value="PIN_53EXO"/>
    <property type="match status" value="1"/>
</dbReference>
<dbReference type="NCBIfam" id="TIGR00593">
    <property type="entry name" value="pola"/>
    <property type="match status" value="1"/>
</dbReference>
<dbReference type="InterPro" id="IPR012337">
    <property type="entry name" value="RNaseH-like_sf"/>
</dbReference>
<dbReference type="Gene3D" id="3.40.50.1010">
    <property type="entry name" value="5'-nuclease"/>
    <property type="match status" value="1"/>
</dbReference>
<evidence type="ECO:0000256" key="8">
    <source>
        <dbReference type="ARBA" id="ARBA00022763"/>
    </source>
</evidence>
<keyword evidence="12 16" id="KW-0238">DNA-binding</keyword>
<evidence type="ECO:0000313" key="20">
    <source>
        <dbReference type="EMBL" id="OGG50699.1"/>
    </source>
</evidence>
<evidence type="ECO:0000256" key="10">
    <source>
        <dbReference type="ARBA" id="ARBA00022839"/>
    </source>
</evidence>
<protein>
    <recommendedName>
        <fullName evidence="3 15">DNA polymerase I</fullName>
        <ecNumber evidence="2 15">2.7.7.7</ecNumber>
    </recommendedName>
</protein>
<dbReference type="CDD" id="cd08637">
    <property type="entry name" value="DNA_pol_A_pol_I_C"/>
    <property type="match status" value="1"/>
</dbReference>
<dbReference type="Gene3D" id="3.30.70.370">
    <property type="match status" value="1"/>
</dbReference>
<dbReference type="PRINTS" id="PR00868">
    <property type="entry name" value="DNAPOLI"/>
</dbReference>
<dbReference type="Gene3D" id="3.30.420.10">
    <property type="entry name" value="Ribonuclease H-like superfamily/Ribonuclease H"/>
    <property type="match status" value="1"/>
</dbReference>
<dbReference type="InterPro" id="IPR029060">
    <property type="entry name" value="PIN-like_dom_sf"/>
</dbReference>
<comment type="caution">
    <text evidence="20">The sequence shown here is derived from an EMBL/GenBank/DDBJ whole genome shotgun (WGS) entry which is preliminary data.</text>
</comment>
<evidence type="ECO:0000256" key="12">
    <source>
        <dbReference type="ARBA" id="ARBA00023125"/>
    </source>
</evidence>
<evidence type="ECO:0000256" key="5">
    <source>
        <dbReference type="ARBA" id="ARBA00022695"/>
    </source>
</evidence>
<keyword evidence="11 16" id="KW-0239">DNA-directed DNA polymerase</keyword>
<dbReference type="PROSITE" id="PS00447">
    <property type="entry name" value="DNA_POLYMERASE_A"/>
    <property type="match status" value="1"/>
</dbReference>
<dbReference type="InterPro" id="IPR043502">
    <property type="entry name" value="DNA/RNA_pol_sf"/>
</dbReference>
<dbReference type="SUPFAM" id="SSF53098">
    <property type="entry name" value="Ribonuclease H-like"/>
    <property type="match status" value="1"/>
</dbReference>
<dbReference type="InterPro" id="IPR036397">
    <property type="entry name" value="RNaseH_sf"/>
</dbReference>
<evidence type="ECO:0000256" key="3">
    <source>
        <dbReference type="ARBA" id="ARBA00020311"/>
    </source>
</evidence>
<keyword evidence="8 16" id="KW-0227">DNA damage</keyword>
<dbReference type="GO" id="GO:0006302">
    <property type="term" value="P:double-strand break repair"/>
    <property type="evidence" value="ECO:0007669"/>
    <property type="project" value="TreeGrafter"/>
</dbReference>
<keyword evidence="13 16" id="KW-0234">DNA repair</keyword>
<evidence type="ECO:0000259" key="18">
    <source>
        <dbReference type="SMART" id="SM00475"/>
    </source>
</evidence>
<reference evidence="20 21" key="1">
    <citation type="journal article" date="2016" name="Nat. Commun.">
        <title>Thousands of microbial genomes shed light on interconnected biogeochemical processes in an aquifer system.</title>
        <authorList>
            <person name="Anantharaman K."/>
            <person name="Brown C.T."/>
            <person name="Hug L.A."/>
            <person name="Sharon I."/>
            <person name="Castelle C.J."/>
            <person name="Probst A.J."/>
            <person name="Thomas B.C."/>
            <person name="Singh A."/>
            <person name="Wilkins M.J."/>
            <person name="Karaoz U."/>
            <person name="Brodie E.L."/>
            <person name="Williams K.H."/>
            <person name="Hubbard S.S."/>
            <person name="Banfield J.F."/>
        </authorList>
    </citation>
    <scope>NUCLEOTIDE SEQUENCE [LARGE SCALE GENOMIC DNA]</scope>
    <source>
        <strain evidence="21">RIFCSPLOWO2_12_FULL_64_10</strain>
    </source>
</reference>
<dbReference type="InterPro" id="IPR036279">
    <property type="entry name" value="5-3_exonuclease_C_sf"/>
</dbReference>
<dbReference type="SMART" id="SM00474">
    <property type="entry name" value="35EXOc"/>
    <property type="match status" value="1"/>
</dbReference>
<dbReference type="EC" id="2.7.7.7" evidence="2 15"/>
<dbReference type="Proteomes" id="UP000178606">
    <property type="component" value="Unassembled WGS sequence"/>
</dbReference>
<keyword evidence="6 16" id="KW-0235">DNA replication</keyword>
<dbReference type="InterPro" id="IPR002421">
    <property type="entry name" value="5-3_exonuclease"/>
</dbReference>
<keyword evidence="7" id="KW-0540">Nuclease</keyword>
<comment type="catalytic activity">
    <reaction evidence="14 16">
        <text>DNA(n) + a 2'-deoxyribonucleoside 5'-triphosphate = DNA(n+1) + diphosphate</text>
        <dbReference type="Rhea" id="RHEA:22508"/>
        <dbReference type="Rhea" id="RHEA-COMP:17339"/>
        <dbReference type="Rhea" id="RHEA-COMP:17340"/>
        <dbReference type="ChEBI" id="CHEBI:33019"/>
        <dbReference type="ChEBI" id="CHEBI:61560"/>
        <dbReference type="ChEBI" id="CHEBI:173112"/>
        <dbReference type="EC" id="2.7.7.7"/>
    </reaction>
</comment>
<name>A0A1F6CNC0_HANXR</name>
<dbReference type="InterPro" id="IPR008918">
    <property type="entry name" value="HhH2"/>
</dbReference>
<dbReference type="SUPFAM" id="SSF56672">
    <property type="entry name" value="DNA/RNA polymerases"/>
    <property type="match status" value="1"/>
</dbReference>
<dbReference type="EMBL" id="MFKF01000201">
    <property type="protein sequence ID" value="OGG50699.1"/>
    <property type="molecule type" value="Genomic_DNA"/>
</dbReference>
<dbReference type="FunFam" id="1.20.1060.10:FF:000001">
    <property type="entry name" value="DNA polymerase I"/>
    <property type="match status" value="1"/>
</dbReference>
<dbReference type="GO" id="GO:0008409">
    <property type="term" value="F:5'-3' exonuclease activity"/>
    <property type="evidence" value="ECO:0007669"/>
    <property type="project" value="UniProtKB-UniRule"/>
</dbReference>
<dbReference type="NCBIfam" id="NF004397">
    <property type="entry name" value="PRK05755.1"/>
    <property type="match status" value="1"/>
</dbReference>
<accession>A0A1F6CNC0</accession>
<feature type="domain" description="3'-5' exonuclease" evidence="17">
    <location>
        <begin position="300"/>
        <end position="483"/>
    </location>
</feature>
<dbReference type="SUPFAM" id="SSF88723">
    <property type="entry name" value="PIN domain-like"/>
    <property type="match status" value="1"/>
</dbReference>
<evidence type="ECO:0000259" key="19">
    <source>
        <dbReference type="SMART" id="SM00482"/>
    </source>
</evidence>
<dbReference type="GO" id="GO:0003887">
    <property type="term" value="F:DNA-directed DNA polymerase activity"/>
    <property type="evidence" value="ECO:0007669"/>
    <property type="project" value="UniProtKB-UniRule"/>
</dbReference>
<evidence type="ECO:0000256" key="16">
    <source>
        <dbReference type="RuleBase" id="RU004460"/>
    </source>
</evidence>
<evidence type="ECO:0000256" key="14">
    <source>
        <dbReference type="ARBA" id="ARBA00049244"/>
    </source>
</evidence>
<feature type="domain" description="DNA-directed DNA polymerase family A palm" evidence="19">
    <location>
        <begin position="650"/>
        <end position="857"/>
    </location>
</feature>
<dbReference type="InterPro" id="IPR020046">
    <property type="entry name" value="5-3_exonucl_a-hlix_arch_N"/>
</dbReference>
<evidence type="ECO:0000313" key="21">
    <source>
        <dbReference type="Proteomes" id="UP000178606"/>
    </source>
</evidence>
<evidence type="ECO:0000259" key="17">
    <source>
        <dbReference type="SMART" id="SM00474"/>
    </source>
</evidence>
<dbReference type="InterPro" id="IPR018320">
    <property type="entry name" value="DNA_polymerase_1"/>
</dbReference>
<dbReference type="InterPro" id="IPR002562">
    <property type="entry name" value="3'-5'_exonuclease_dom"/>
</dbReference>
<keyword evidence="4 16" id="KW-0808">Transferase</keyword>
<evidence type="ECO:0000256" key="9">
    <source>
        <dbReference type="ARBA" id="ARBA00022801"/>
    </source>
</evidence>
<keyword evidence="10 16" id="KW-0269">Exonuclease</keyword>
<dbReference type="Gene3D" id="1.10.150.20">
    <property type="entry name" value="5' to 3' exonuclease, C-terminal subdomain"/>
    <property type="match status" value="2"/>
</dbReference>
<gene>
    <name evidence="16" type="primary">polA</name>
    <name evidence="20" type="ORF">A3F84_09740</name>
</gene>
<dbReference type="PANTHER" id="PTHR10133:SF27">
    <property type="entry name" value="DNA POLYMERASE NU"/>
    <property type="match status" value="1"/>
</dbReference>
<dbReference type="PANTHER" id="PTHR10133">
    <property type="entry name" value="DNA POLYMERASE I"/>
    <property type="match status" value="1"/>
</dbReference>
<evidence type="ECO:0000256" key="13">
    <source>
        <dbReference type="ARBA" id="ARBA00023204"/>
    </source>
</evidence>
<dbReference type="Pfam" id="PF02739">
    <property type="entry name" value="5_3_exonuc_N"/>
    <property type="match status" value="1"/>
</dbReference>
<dbReference type="FunFam" id="3.40.50.1010:FF:000001">
    <property type="entry name" value="DNA polymerase I"/>
    <property type="match status" value="1"/>
</dbReference>
<dbReference type="AlphaFoldDB" id="A0A1F6CNC0"/>
<dbReference type="GO" id="GO:0003677">
    <property type="term" value="F:DNA binding"/>
    <property type="evidence" value="ECO:0007669"/>
    <property type="project" value="UniProtKB-UniRule"/>
</dbReference>
<dbReference type="Pfam" id="PF01367">
    <property type="entry name" value="5_3_exonuc"/>
    <property type="match status" value="1"/>
</dbReference>
<sequence>MPDRKRIFLIDGSALAYRSYFAFIRSPLINSKGENTSATFGFANSLLKILRDQAPDYIAVAFDTGKPTFRHEMYADYKATRQKMPDDMRDQLPRVRQVVEAMRVPIVEQEGFEADDLIATLARQAVAQGLEAAIVSGDKDFMQLVGPHVRLYDPRDDAWTDAEGVKAKFGVGPERVVDVLALMGDASDNVPGVPKVGEKTAIALVQEFGGVEEALAQAERVTKRQVRENLIAYADLARKSKELVTIRQDAPVRLDLEGMRAGAFDTEALAELFRELEFTRLLGQIAPTAPAGKAETRATYALIDSLGALEALVKRMREAPVVSVDTETTDTDAMKARLVGIAVSVAPNEGFYIPVGHTAGPNLDLREVLGRLRPVLEDPAIPKCGQNLKYDDMVLRRHGVGLEGVAFDAMVASYLIDPDRPHGLDALSLAYLDHQTIPISDLIGKGKEQVSFAEVPVEKACAYAAEDADVALRLKVALEPKVAEAGAADLLREVEAPLVGVLADMELAGVSVDVPFLREMSQAFERDLGRLAGEIHRIAGEAFNINSTQQLGRILFEKLGLPRKRKTKTGYSTDVSVLEELALDHELPRRILEHRQLAKLKSTYVDTLPELVHPETGRIHTSFNQTVTATGRLSSSNPNLQNIPIRTETGREIRKAFVPRDRDHVLLSSDYSQIELRILAHLSQDGALIEAFRSGEDIHVRTASLMFNLMPAFVQEEMRRRAKTINYGVVYGMGAFGLAGRLGIPRREAQAFIERYFETYSGVRAYLDRAVKEATERGYVTTMLGRRRFLPELASTNANTRAFGERTATNSPIQGSAADMIKVAMVRVRRALRGAGLKTRMILQVHDELVFEVPRWEVERVREIVVREMQGALPLSVPVQVEVGVGENWLEAH</sequence>
<dbReference type="Gene3D" id="1.20.1060.10">
    <property type="entry name" value="Taq DNA Polymerase, Chain T, domain 4"/>
    <property type="match status" value="1"/>
</dbReference>
<dbReference type="GO" id="GO:0008408">
    <property type="term" value="F:3'-5' exonuclease activity"/>
    <property type="evidence" value="ECO:0007669"/>
    <property type="project" value="UniProtKB-UniRule"/>
</dbReference>
<comment type="similarity">
    <text evidence="1 16">Belongs to the DNA polymerase type-A family.</text>
</comment>
<dbReference type="SUPFAM" id="SSF47807">
    <property type="entry name" value="5' to 3' exonuclease, C-terminal subdomain"/>
    <property type="match status" value="1"/>
</dbReference>
<evidence type="ECO:0000256" key="2">
    <source>
        <dbReference type="ARBA" id="ARBA00012417"/>
    </source>
</evidence>
<dbReference type="InterPro" id="IPR002298">
    <property type="entry name" value="DNA_polymerase_A"/>
</dbReference>
<dbReference type="InterPro" id="IPR001098">
    <property type="entry name" value="DNA-dir_DNA_pol_A_palm_dom"/>
</dbReference>
<dbReference type="CDD" id="cd06139">
    <property type="entry name" value="DNA_polA_I_Ecoli_like_exo"/>
    <property type="match status" value="1"/>
</dbReference>
<proteinExistence type="inferred from homology"/>
<dbReference type="Pfam" id="PF01612">
    <property type="entry name" value="DNA_pol_A_exo1"/>
    <property type="match status" value="1"/>
</dbReference>
<feature type="domain" description="5'-3' exonuclease" evidence="18">
    <location>
        <begin position="5"/>
        <end position="262"/>
    </location>
</feature>
<keyword evidence="9 16" id="KW-0378">Hydrolase</keyword>
<organism evidence="20 21">
    <name type="scientific">Handelsmanbacteria sp. (strain RIFCSPLOWO2_12_FULL_64_10)</name>
    <dbReference type="NCBI Taxonomy" id="1817868"/>
    <lineage>
        <taxon>Bacteria</taxon>
        <taxon>Candidatus Handelsmaniibacteriota</taxon>
    </lineage>
</organism>
<evidence type="ECO:0000256" key="11">
    <source>
        <dbReference type="ARBA" id="ARBA00022932"/>
    </source>
</evidence>
<dbReference type="Pfam" id="PF00476">
    <property type="entry name" value="DNA_pol_A"/>
    <property type="match status" value="1"/>
</dbReference>
<dbReference type="InterPro" id="IPR020045">
    <property type="entry name" value="DNA_polI_H3TH"/>
</dbReference>
<dbReference type="GO" id="GO:0006261">
    <property type="term" value="P:DNA-templated DNA replication"/>
    <property type="evidence" value="ECO:0007669"/>
    <property type="project" value="UniProtKB-UniRule"/>
</dbReference>
<dbReference type="CDD" id="cd09898">
    <property type="entry name" value="H3TH_53EXO"/>
    <property type="match status" value="1"/>
</dbReference>
<dbReference type="SMART" id="SM00475">
    <property type="entry name" value="53EXOc"/>
    <property type="match status" value="1"/>
</dbReference>
<dbReference type="SMART" id="SM00482">
    <property type="entry name" value="POLAc"/>
    <property type="match status" value="1"/>
</dbReference>
<dbReference type="SMART" id="SM00279">
    <property type="entry name" value="HhH2"/>
    <property type="match status" value="1"/>
</dbReference>